<organism evidence="1 2">
    <name type="scientific">Portunus trituberculatus</name>
    <name type="common">Swimming crab</name>
    <name type="synonym">Neptunus trituberculatus</name>
    <dbReference type="NCBI Taxonomy" id="210409"/>
    <lineage>
        <taxon>Eukaryota</taxon>
        <taxon>Metazoa</taxon>
        <taxon>Ecdysozoa</taxon>
        <taxon>Arthropoda</taxon>
        <taxon>Crustacea</taxon>
        <taxon>Multicrustacea</taxon>
        <taxon>Malacostraca</taxon>
        <taxon>Eumalacostraca</taxon>
        <taxon>Eucarida</taxon>
        <taxon>Decapoda</taxon>
        <taxon>Pleocyemata</taxon>
        <taxon>Brachyura</taxon>
        <taxon>Eubrachyura</taxon>
        <taxon>Portunoidea</taxon>
        <taxon>Portunidae</taxon>
        <taxon>Portuninae</taxon>
        <taxon>Portunus</taxon>
    </lineage>
</organism>
<sequence length="68" mass="7500">MGCGVAGHVLTQQARHVAVGGFFLVSGPPYCPQSLCYHSGTRLTWYSWHWLFLSHIAVTITVDKHVSS</sequence>
<accession>A0A5B7DBS0</accession>
<dbReference type="AlphaFoldDB" id="A0A5B7DBS0"/>
<evidence type="ECO:0000313" key="1">
    <source>
        <dbReference type="EMBL" id="MPC18801.1"/>
    </source>
</evidence>
<reference evidence="1 2" key="1">
    <citation type="submission" date="2019-05" db="EMBL/GenBank/DDBJ databases">
        <title>Another draft genome of Portunus trituberculatus and its Hox gene families provides insights of decapod evolution.</title>
        <authorList>
            <person name="Jeong J.-H."/>
            <person name="Song I."/>
            <person name="Kim S."/>
            <person name="Choi T."/>
            <person name="Kim D."/>
            <person name="Ryu S."/>
            <person name="Kim W."/>
        </authorList>
    </citation>
    <scope>NUCLEOTIDE SEQUENCE [LARGE SCALE GENOMIC DNA]</scope>
    <source>
        <tissue evidence="1">Muscle</tissue>
    </source>
</reference>
<evidence type="ECO:0000313" key="2">
    <source>
        <dbReference type="Proteomes" id="UP000324222"/>
    </source>
</evidence>
<dbReference type="EMBL" id="VSRR010000711">
    <property type="protein sequence ID" value="MPC18801.1"/>
    <property type="molecule type" value="Genomic_DNA"/>
</dbReference>
<gene>
    <name evidence="1" type="ORF">E2C01_011695</name>
</gene>
<protein>
    <submittedName>
        <fullName evidence="1">Uncharacterized protein</fullName>
    </submittedName>
</protein>
<keyword evidence="2" id="KW-1185">Reference proteome</keyword>
<name>A0A5B7DBS0_PORTR</name>
<comment type="caution">
    <text evidence="1">The sequence shown here is derived from an EMBL/GenBank/DDBJ whole genome shotgun (WGS) entry which is preliminary data.</text>
</comment>
<dbReference type="Proteomes" id="UP000324222">
    <property type="component" value="Unassembled WGS sequence"/>
</dbReference>
<proteinExistence type="predicted"/>